<gene>
    <name evidence="1" type="ORF">MC7420_6428</name>
</gene>
<evidence type="ECO:0000313" key="1">
    <source>
        <dbReference type="EMBL" id="EDX75773.1"/>
    </source>
</evidence>
<name>B4VQL0_9CYAN</name>
<evidence type="ECO:0000313" key="2">
    <source>
        <dbReference type="Proteomes" id="UP000003835"/>
    </source>
</evidence>
<dbReference type="EMBL" id="DS989848">
    <property type="protein sequence ID" value="EDX75773.1"/>
    <property type="molecule type" value="Genomic_DNA"/>
</dbReference>
<proteinExistence type="predicted"/>
<keyword evidence="2" id="KW-1185">Reference proteome</keyword>
<accession>B4VQL0</accession>
<dbReference type="Proteomes" id="UP000003835">
    <property type="component" value="Unassembled WGS sequence"/>
</dbReference>
<dbReference type="Pfam" id="PF06051">
    <property type="entry name" value="DUF928"/>
    <property type="match status" value="1"/>
</dbReference>
<dbReference type="HOGENOM" id="CLU_061545_1_0_3"/>
<organism evidence="1 2">
    <name type="scientific">Coleofasciculus chthonoplastes PCC 7420</name>
    <dbReference type="NCBI Taxonomy" id="118168"/>
    <lineage>
        <taxon>Bacteria</taxon>
        <taxon>Bacillati</taxon>
        <taxon>Cyanobacteriota</taxon>
        <taxon>Cyanophyceae</taxon>
        <taxon>Coleofasciculales</taxon>
        <taxon>Coleofasciculaceae</taxon>
        <taxon>Coleofasciculus</taxon>
    </lineage>
</organism>
<sequence length="258" mass="28128">MAIASVVVGCLVSPIPTYSQPTNSASNTPSLQDMLEFNLDLSGRGSPRSGNRTGGASRSLCGGSQSGESLFALIPDTNVGLTVEEHPTFWFYIPDGANTFDSMKFALWSDQGEKVYETTYPVTNALPGVISISLPPTLPALKENQYYNWIFTVYCEDPQAAIVRTDPKRVRVRGSIQRVPLTAELQQGLNRALTPRDRAVVLAQNGIWFDPLTLIGNLRRTQTANYALAVDWSNLLEDIELDAIASKPITECCSALAQ</sequence>
<dbReference type="InterPro" id="IPR010328">
    <property type="entry name" value="DUF928"/>
</dbReference>
<dbReference type="eggNOG" id="COG3087">
    <property type="taxonomic scope" value="Bacteria"/>
</dbReference>
<protein>
    <submittedName>
        <fullName evidence="1">Conserved domain protein</fullName>
    </submittedName>
</protein>
<reference evidence="1 2" key="1">
    <citation type="submission" date="2008-07" db="EMBL/GenBank/DDBJ databases">
        <authorList>
            <person name="Tandeau de Marsac N."/>
            <person name="Ferriera S."/>
            <person name="Johnson J."/>
            <person name="Kravitz S."/>
            <person name="Beeson K."/>
            <person name="Sutton G."/>
            <person name="Rogers Y.-H."/>
            <person name="Friedman R."/>
            <person name="Frazier M."/>
            <person name="Venter J.C."/>
        </authorList>
    </citation>
    <scope>NUCLEOTIDE SEQUENCE [LARGE SCALE GENOMIC DNA]</scope>
    <source>
        <strain evidence="1 2">PCC 7420</strain>
    </source>
</reference>
<dbReference type="STRING" id="118168.MC7420_6428"/>
<dbReference type="AlphaFoldDB" id="B4VQL0"/>